<dbReference type="GO" id="GO:0005886">
    <property type="term" value="C:plasma membrane"/>
    <property type="evidence" value="ECO:0007669"/>
    <property type="project" value="UniProtKB-SubCell"/>
</dbReference>
<dbReference type="OrthoDB" id="9762978at2"/>
<evidence type="ECO:0000259" key="11">
    <source>
        <dbReference type="Pfam" id="PF03553"/>
    </source>
</evidence>
<keyword evidence="4" id="KW-1003">Cell membrane</keyword>
<feature type="transmembrane region" description="Helical" evidence="10">
    <location>
        <begin position="40"/>
        <end position="59"/>
    </location>
</feature>
<keyword evidence="3" id="KW-0050">Antiport</keyword>
<dbReference type="RefSeq" id="WP_088699424.1">
    <property type="nucleotide sequence ID" value="NZ_JPUA01000019.1"/>
</dbReference>
<dbReference type="InterPro" id="IPR018461">
    <property type="entry name" value="Na/H_Antiport_NhaC-like_C"/>
</dbReference>
<dbReference type="STRING" id="213554.FF32_04400"/>
<feature type="transmembrane region" description="Helical" evidence="10">
    <location>
        <begin position="240"/>
        <end position="258"/>
    </location>
</feature>
<evidence type="ECO:0000256" key="7">
    <source>
        <dbReference type="ARBA" id="ARBA00023136"/>
    </source>
</evidence>
<keyword evidence="7 10" id="KW-0472">Membrane</keyword>
<feature type="transmembrane region" description="Helical" evidence="10">
    <location>
        <begin position="433"/>
        <end position="454"/>
    </location>
</feature>
<feature type="region of interest" description="Disordered" evidence="9">
    <location>
        <begin position="462"/>
        <end position="486"/>
    </location>
</feature>
<dbReference type="AlphaFoldDB" id="A0A246S1R7"/>
<evidence type="ECO:0000256" key="5">
    <source>
        <dbReference type="ARBA" id="ARBA00022692"/>
    </source>
</evidence>
<comment type="caution">
    <text evidence="12">The sequence shown here is derived from an EMBL/GenBank/DDBJ whole genome shotgun (WGS) entry which is preliminary data.</text>
</comment>
<name>A0A246S1R7_9GAMM</name>
<accession>A0A246S1R7</accession>
<dbReference type="InterPro" id="IPR004770">
    <property type="entry name" value="Na/H_antiport_NhaC"/>
</dbReference>
<proteinExistence type="inferred from homology"/>
<gene>
    <name evidence="12" type="ORF">JI62_06685</name>
</gene>
<comment type="similarity">
    <text evidence="8">Belongs to the NhaC Na(+)/H(+) (TC 2.A.35) antiporter family.</text>
</comment>
<evidence type="ECO:0000256" key="1">
    <source>
        <dbReference type="ARBA" id="ARBA00004651"/>
    </source>
</evidence>
<feature type="transmembrane region" description="Helical" evidence="10">
    <location>
        <begin position="71"/>
        <end position="93"/>
    </location>
</feature>
<feature type="transmembrane region" description="Helical" evidence="10">
    <location>
        <begin position="113"/>
        <end position="146"/>
    </location>
</feature>
<dbReference type="NCBIfam" id="TIGR00931">
    <property type="entry name" value="antiport_nhaC"/>
    <property type="match status" value="1"/>
</dbReference>
<evidence type="ECO:0000256" key="3">
    <source>
        <dbReference type="ARBA" id="ARBA00022449"/>
    </source>
</evidence>
<evidence type="ECO:0000256" key="6">
    <source>
        <dbReference type="ARBA" id="ARBA00022989"/>
    </source>
</evidence>
<keyword evidence="13" id="KW-1185">Reference proteome</keyword>
<sequence length="486" mass="51507">MRDDVQIGPTPGLAMALLPLLATTAILILQFFIFSDFTPHIPLAFGIMICAMCGRIRGVPWEKMEASMLEVVKLGMPAIFILLAVGMVIGTWILSGTVPTLMYYGFQLVSPSYFLVATCLISALVSLATGTSWGTVGTLGLALMGIGEGLGIPMHLTGGALVSGAFFGDKMSPLSETTNLTPAVCETDLWSHIRSMMATTVPAMLIALVLYVWLGADYGGQFERSTDIATFRQALDDTFTLSWITLIPPCVVIALALAKFPPFPTIFTGAAIGGLVAIGVQGETLHAVFDAMQNGFSSDTGNPAIDALLSSGGVLSMTWVVTLTFFALGFAGMLEAYGTVDAIIKQLMRLIKGRFSLVATSSGTTLAVSTIIGDVYTTLVLPGRLLKGQYQAMGYKTCTLSRSIEDNGTLSSPLIPWNMGGGFVSSTIGVPTLAYAPFAFACWLSPLFGLFWALTGRFIPRDEPEQPETNATDAPHSAPSSQQPTS</sequence>
<feature type="transmembrane region" description="Helical" evidence="10">
    <location>
        <begin position="12"/>
        <end position="34"/>
    </location>
</feature>
<evidence type="ECO:0000313" key="13">
    <source>
        <dbReference type="Proteomes" id="UP000197334"/>
    </source>
</evidence>
<dbReference type="Pfam" id="PF03553">
    <property type="entry name" value="Na_H_antiporter"/>
    <property type="match status" value="1"/>
</dbReference>
<reference evidence="12 13" key="1">
    <citation type="submission" date="2014-08" db="EMBL/GenBank/DDBJ databases">
        <title>Draft genome sequence of a novel L-asparaginase producing marine bacterium, Halomonas campaniensis.</title>
        <authorList>
            <person name="Sundarakrishnan B."/>
            <person name="Moushumi Priya A."/>
            <person name="Raman G."/>
            <person name="Sakthivel N."/>
            <person name="Park S."/>
            <person name="Jayachandran S."/>
        </authorList>
    </citation>
    <scope>NUCLEOTIDE SEQUENCE [LARGE SCALE GENOMIC DNA]</scope>
    <source>
        <strain evidence="12 13">SK03</strain>
    </source>
</reference>
<keyword evidence="6 10" id="KW-1133">Transmembrane helix</keyword>
<evidence type="ECO:0000256" key="9">
    <source>
        <dbReference type="SAM" id="MobiDB-lite"/>
    </source>
</evidence>
<feature type="transmembrane region" description="Helical" evidence="10">
    <location>
        <begin position="355"/>
        <end position="376"/>
    </location>
</feature>
<comment type="subcellular location">
    <subcellularLocation>
        <location evidence="1">Cell membrane</location>
        <topology evidence="1">Multi-pass membrane protein</topology>
    </subcellularLocation>
</comment>
<dbReference type="PANTHER" id="PTHR33451:SF3">
    <property type="entry name" value="MALATE-2H(+)_NA(+)-LACTATE ANTIPORTER"/>
    <property type="match status" value="1"/>
</dbReference>
<evidence type="ECO:0000313" key="12">
    <source>
        <dbReference type="EMBL" id="OWV30353.1"/>
    </source>
</evidence>
<dbReference type="Proteomes" id="UP000197334">
    <property type="component" value="Unassembled WGS sequence"/>
</dbReference>
<evidence type="ECO:0000256" key="2">
    <source>
        <dbReference type="ARBA" id="ARBA00022448"/>
    </source>
</evidence>
<feature type="transmembrane region" description="Helical" evidence="10">
    <location>
        <begin position="309"/>
        <end position="334"/>
    </location>
</feature>
<evidence type="ECO:0000256" key="10">
    <source>
        <dbReference type="SAM" id="Phobius"/>
    </source>
</evidence>
<feature type="transmembrane region" description="Helical" evidence="10">
    <location>
        <begin position="196"/>
        <end position="214"/>
    </location>
</feature>
<keyword evidence="5 10" id="KW-0812">Transmembrane</keyword>
<dbReference type="EMBL" id="JPUA01000019">
    <property type="protein sequence ID" value="OWV30353.1"/>
    <property type="molecule type" value="Genomic_DNA"/>
</dbReference>
<organism evidence="12 13">
    <name type="scientific">Halomonas campaniensis</name>
    <dbReference type="NCBI Taxonomy" id="213554"/>
    <lineage>
        <taxon>Bacteria</taxon>
        <taxon>Pseudomonadati</taxon>
        <taxon>Pseudomonadota</taxon>
        <taxon>Gammaproteobacteria</taxon>
        <taxon>Oceanospirillales</taxon>
        <taxon>Halomonadaceae</taxon>
        <taxon>Halomonas</taxon>
    </lineage>
</organism>
<feature type="domain" description="Na+/H+ antiporter NhaC-like C-terminal" evidence="11">
    <location>
        <begin position="164"/>
        <end position="456"/>
    </location>
</feature>
<protein>
    <submittedName>
        <fullName evidence="12">Sodium:proton antiporter</fullName>
    </submittedName>
</protein>
<feature type="compositionally biased region" description="Polar residues" evidence="9">
    <location>
        <begin position="467"/>
        <end position="486"/>
    </location>
</feature>
<dbReference type="PANTHER" id="PTHR33451">
    <property type="entry name" value="MALATE-2H(+)/NA(+)-LACTATE ANTIPORTER"/>
    <property type="match status" value="1"/>
</dbReference>
<dbReference type="InterPro" id="IPR052180">
    <property type="entry name" value="NhaC_Na-H+_Antiporter"/>
</dbReference>
<evidence type="ECO:0000256" key="4">
    <source>
        <dbReference type="ARBA" id="ARBA00022475"/>
    </source>
</evidence>
<dbReference type="GO" id="GO:0015297">
    <property type="term" value="F:antiporter activity"/>
    <property type="evidence" value="ECO:0007669"/>
    <property type="project" value="UniProtKB-KW"/>
</dbReference>
<evidence type="ECO:0000256" key="8">
    <source>
        <dbReference type="ARBA" id="ARBA00038435"/>
    </source>
</evidence>
<keyword evidence="2" id="KW-0813">Transport</keyword>